<sequence length="146" mass="16582">MNNIDITKILPHRFPFLLVDKVLDFKEGEWLKAIKNVTYNDYFFVGHFPERPIMPGVLIIEAMAQSAGIFLFLSYGKDKSDKEYIAYLAGVNNVKFRKPVIPGDQIVLEVKLKQTVRNIYKFDAICKVDDNIVADGEITIALGGKE</sequence>
<organism evidence="10">
    <name type="scientific">Dictyoglomus thermophilum</name>
    <dbReference type="NCBI Taxonomy" id="14"/>
    <lineage>
        <taxon>Bacteria</taxon>
        <taxon>Pseudomonadati</taxon>
        <taxon>Dictyoglomota</taxon>
        <taxon>Dictyoglomia</taxon>
        <taxon>Dictyoglomales</taxon>
        <taxon>Dictyoglomaceae</taxon>
        <taxon>Dictyoglomus</taxon>
    </lineage>
</organism>
<proteinExistence type="inferred from homology"/>
<evidence type="ECO:0000256" key="8">
    <source>
        <dbReference type="HAMAP-Rule" id="MF_00406"/>
    </source>
</evidence>
<dbReference type="PANTHER" id="PTHR30272:SF1">
    <property type="entry name" value="3-HYDROXYACYL-[ACYL-CARRIER-PROTEIN] DEHYDRATASE"/>
    <property type="match status" value="1"/>
</dbReference>
<keyword evidence="5 8" id="KW-0443">Lipid metabolism</keyword>
<keyword evidence="9" id="KW-0472">Membrane</keyword>
<evidence type="ECO:0000256" key="4">
    <source>
        <dbReference type="ARBA" id="ARBA00022556"/>
    </source>
</evidence>
<keyword evidence="9" id="KW-0812">Transmembrane</keyword>
<dbReference type="CDD" id="cd01288">
    <property type="entry name" value="FabZ"/>
    <property type="match status" value="1"/>
</dbReference>
<evidence type="ECO:0000256" key="6">
    <source>
        <dbReference type="ARBA" id="ARBA00023239"/>
    </source>
</evidence>
<comment type="similarity">
    <text evidence="8">Belongs to the thioester dehydratase family. FabZ subfamily.</text>
</comment>
<evidence type="ECO:0000256" key="2">
    <source>
        <dbReference type="ARBA" id="ARBA00022490"/>
    </source>
</evidence>
<comment type="caution">
    <text evidence="10">The sequence shown here is derived from an EMBL/GenBank/DDBJ whole genome shotgun (WGS) entry which is preliminary data.</text>
</comment>
<name>A0A7C3RN61_DICTH</name>
<feature type="transmembrane region" description="Helical" evidence="9">
    <location>
        <begin position="53"/>
        <end position="73"/>
    </location>
</feature>
<dbReference type="Gene3D" id="3.10.129.10">
    <property type="entry name" value="Hotdog Thioesterase"/>
    <property type="match status" value="1"/>
</dbReference>
<dbReference type="GO" id="GO:0006633">
    <property type="term" value="P:fatty acid biosynthetic process"/>
    <property type="evidence" value="ECO:0007669"/>
    <property type="project" value="UniProtKB-UniRule"/>
</dbReference>
<comment type="catalytic activity">
    <reaction evidence="8">
        <text>a (3R)-hydroxyacyl-[ACP] = a (2E)-enoyl-[ACP] + H2O</text>
        <dbReference type="Rhea" id="RHEA:13097"/>
        <dbReference type="Rhea" id="RHEA-COMP:9925"/>
        <dbReference type="Rhea" id="RHEA-COMP:9945"/>
        <dbReference type="ChEBI" id="CHEBI:15377"/>
        <dbReference type="ChEBI" id="CHEBI:78784"/>
        <dbReference type="ChEBI" id="CHEBI:78827"/>
        <dbReference type="EC" id="4.2.1.59"/>
    </reaction>
</comment>
<keyword evidence="2 8" id="KW-0963">Cytoplasm</keyword>
<keyword evidence="6 8" id="KW-0456">Lyase</keyword>
<evidence type="ECO:0000256" key="3">
    <source>
        <dbReference type="ARBA" id="ARBA00022516"/>
    </source>
</evidence>
<keyword evidence="4 8" id="KW-0441">Lipid A biosynthesis</keyword>
<dbReference type="NCBIfam" id="TIGR01750">
    <property type="entry name" value="fabZ"/>
    <property type="match status" value="1"/>
</dbReference>
<dbReference type="FunFam" id="3.10.129.10:FF:000001">
    <property type="entry name" value="3-hydroxyacyl-[acyl-carrier-protein] dehydratase FabZ"/>
    <property type="match status" value="1"/>
</dbReference>
<protein>
    <recommendedName>
        <fullName evidence="8">3-hydroxyacyl-[acyl-carrier-protein] dehydratase FabZ</fullName>
        <ecNumber evidence="8">4.2.1.59</ecNumber>
    </recommendedName>
    <alternativeName>
        <fullName evidence="8">(3R)-hydroxymyristoyl-[acyl-carrier-protein] dehydratase</fullName>
        <shortName evidence="8">(3R)-hydroxymyristoyl-ACP dehydrase</shortName>
    </alternativeName>
    <alternativeName>
        <fullName evidence="8">Beta-hydroxyacyl-ACP dehydratase</fullName>
    </alternativeName>
</protein>
<dbReference type="Pfam" id="PF07977">
    <property type="entry name" value="FabA"/>
    <property type="match status" value="1"/>
</dbReference>
<dbReference type="GO" id="GO:0009245">
    <property type="term" value="P:lipid A biosynthetic process"/>
    <property type="evidence" value="ECO:0007669"/>
    <property type="project" value="UniProtKB-UniRule"/>
</dbReference>
<dbReference type="InterPro" id="IPR010084">
    <property type="entry name" value="FabZ"/>
</dbReference>
<dbReference type="NCBIfam" id="NF000582">
    <property type="entry name" value="PRK00006.1"/>
    <property type="match status" value="1"/>
</dbReference>
<dbReference type="GO" id="GO:0005737">
    <property type="term" value="C:cytoplasm"/>
    <property type="evidence" value="ECO:0007669"/>
    <property type="project" value="UniProtKB-SubCell"/>
</dbReference>
<comment type="function">
    <text evidence="7 8">Involved in unsaturated fatty acids biosynthesis. Catalyzes the dehydration of short chain beta-hydroxyacyl-ACPs and long chain saturated and unsaturated beta-hydroxyacyl-ACPs.</text>
</comment>
<evidence type="ECO:0000256" key="7">
    <source>
        <dbReference type="ARBA" id="ARBA00025049"/>
    </source>
</evidence>
<dbReference type="EC" id="4.2.1.59" evidence="8"/>
<accession>A0A7C3RN61</accession>
<dbReference type="InterPro" id="IPR029069">
    <property type="entry name" value="HotDog_dom_sf"/>
</dbReference>
<dbReference type="SUPFAM" id="SSF54637">
    <property type="entry name" value="Thioesterase/thiol ester dehydrase-isomerase"/>
    <property type="match status" value="1"/>
</dbReference>
<feature type="active site" evidence="8">
    <location>
        <position position="47"/>
    </location>
</feature>
<dbReference type="PANTHER" id="PTHR30272">
    <property type="entry name" value="3-HYDROXYACYL-[ACYL-CARRIER-PROTEIN] DEHYDRATASE"/>
    <property type="match status" value="1"/>
</dbReference>
<dbReference type="GO" id="GO:0016020">
    <property type="term" value="C:membrane"/>
    <property type="evidence" value="ECO:0007669"/>
    <property type="project" value="GOC"/>
</dbReference>
<dbReference type="InterPro" id="IPR013114">
    <property type="entry name" value="FabA_FabZ"/>
</dbReference>
<comment type="subcellular location">
    <subcellularLocation>
        <location evidence="1 8">Cytoplasm</location>
    </subcellularLocation>
</comment>
<evidence type="ECO:0000256" key="5">
    <source>
        <dbReference type="ARBA" id="ARBA00023098"/>
    </source>
</evidence>
<keyword evidence="3 8" id="KW-0444">Lipid biosynthesis</keyword>
<keyword evidence="9" id="KW-1133">Transmembrane helix</keyword>
<dbReference type="HAMAP" id="MF_00406">
    <property type="entry name" value="FabZ"/>
    <property type="match status" value="1"/>
</dbReference>
<gene>
    <name evidence="8 10" type="primary">fabZ</name>
    <name evidence="10" type="ORF">ENW00_09130</name>
</gene>
<reference evidence="10" key="1">
    <citation type="journal article" date="2020" name="mSystems">
        <title>Genome- and Community-Level Interaction Insights into Carbon Utilization and Element Cycling Functions of Hydrothermarchaeota in Hydrothermal Sediment.</title>
        <authorList>
            <person name="Zhou Z."/>
            <person name="Liu Y."/>
            <person name="Xu W."/>
            <person name="Pan J."/>
            <person name="Luo Z.H."/>
            <person name="Li M."/>
        </authorList>
    </citation>
    <scope>NUCLEOTIDE SEQUENCE [LARGE SCALE GENOMIC DNA]</scope>
    <source>
        <strain evidence="10">SpSt-81</strain>
    </source>
</reference>
<evidence type="ECO:0000256" key="1">
    <source>
        <dbReference type="ARBA" id="ARBA00004496"/>
    </source>
</evidence>
<evidence type="ECO:0000313" key="10">
    <source>
        <dbReference type="EMBL" id="HFX14284.1"/>
    </source>
</evidence>
<dbReference type="GO" id="GO:0019171">
    <property type="term" value="F:(3R)-hydroxyacyl-[acyl-carrier-protein] dehydratase activity"/>
    <property type="evidence" value="ECO:0007669"/>
    <property type="project" value="UniProtKB-EC"/>
</dbReference>
<evidence type="ECO:0000256" key="9">
    <source>
        <dbReference type="SAM" id="Phobius"/>
    </source>
</evidence>
<dbReference type="AlphaFoldDB" id="A0A7C3RN61"/>
<dbReference type="EMBL" id="DTIN01000040">
    <property type="protein sequence ID" value="HFX14284.1"/>
    <property type="molecule type" value="Genomic_DNA"/>
</dbReference>